<proteinExistence type="predicted"/>
<dbReference type="PANTHER" id="PTHR33116:SF78">
    <property type="entry name" value="OS12G0587133 PROTEIN"/>
    <property type="match status" value="1"/>
</dbReference>
<dbReference type="EMBL" id="BKCJ010000810">
    <property type="protein sequence ID" value="GEU36442.1"/>
    <property type="molecule type" value="Genomic_DNA"/>
</dbReference>
<evidence type="ECO:0000313" key="2">
    <source>
        <dbReference type="EMBL" id="GEU36442.1"/>
    </source>
</evidence>
<keyword evidence="2" id="KW-0695">RNA-directed DNA polymerase</keyword>
<dbReference type="GO" id="GO:0003964">
    <property type="term" value="F:RNA-directed DNA polymerase activity"/>
    <property type="evidence" value="ECO:0007669"/>
    <property type="project" value="UniProtKB-KW"/>
</dbReference>
<gene>
    <name evidence="2" type="ORF">Tci_008420</name>
</gene>
<reference evidence="2" key="1">
    <citation type="journal article" date="2019" name="Sci. Rep.">
        <title>Draft genome of Tanacetum cinerariifolium, the natural source of mosquito coil.</title>
        <authorList>
            <person name="Yamashiro T."/>
            <person name="Shiraishi A."/>
            <person name="Satake H."/>
            <person name="Nakayama K."/>
        </authorList>
    </citation>
    <scope>NUCLEOTIDE SEQUENCE</scope>
</reference>
<name>A0A6L2JIE9_TANCI</name>
<evidence type="ECO:0000259" key="1">
    <source>
        <dbReference type="Pfam" id="PF13966"/>
    </source>
</evidence>
<keyword evidence="2" id="KW-0808">Transferase</keyword>
<dbReference type="InterPro" id="IPR026960">
    <property type="entry name" value="RVT-Znf"/>
</dbReference>
<protein>
    <submittedName>
        <fullName evidence="2">RNA-directed DNA polymerase, eukaryota, reverse transcriptase zinc-binding domain protein</fullName>
    </submittedName>
</protein>
<accession>A0A6L2JIE9</accession>
<dbReference type="PANTHER" id="PTHR33116">
    <property type="entry name" value="REVERSE TRANSCRIPTASE ZINC-BINDING DOMAIN-CONTAINING PROTEIN-RELATED-RELATED"/>
    <property type="match status" value="1"/>
</dbReference>
<dbReference type="Pfam" id="PF13966">
    <property type="entry name" value="zf-RVT"/>
    <property type="match status" value="1"/>
</dbReference>
<sequence>MKMLSVGGRLTLVKSVLGSMPIFYMSMFKAPAGILKSLESMRSHFLNGHDSASGKVIWLSWKKVITPRDKGGLGVASLFALNRGLMFKWVWRFLNQGSSLWARVIKAIHGIDGNIGRVPRDGYNSCWSNIVKEVKYLSEKGIDLMKYLCIRVGNGGKTSLWEDIWRVDGRLRDKFPRIYALESCKSITIGDKLAQPSLQFSFRRMPRGGVEQEQYELFVQEMQQIILTSLEDRWSWCLNGSGEYTVASVRSLIDDTLCMDYGQRTRWNEFVPIKVNTHVWKVMTNSLATRFNLSRRGIDIASISCGTCDQGVETVSHLFFRCDMAQQVRRLINRWWMVPDLVTESFEDWRIWVSNIRMGSKTKKMFEGVYYVAWWLLWMFRNKKLFEVKGPSKATFFDDVVSRSFYGVVVGAKSSSLGTTSLRIGT</sequence>
<feature type="domain" description="Reverse transcriptase zinc-binding" evidence="1">
    <location>
        <begin position="263"/>
        <end position="328"/>
    </location>
</feature>
<keyword evidence="2" id="KW-0548">Nucleotidyltransferase</keyword>
<dbReference type="AlphaFoldDB" id="A0A6L2JIE9"/>
<comment type="caution">
    <text evidence="2">The sequence shown here is derived from an EMBL/GenBank/DDBJ whole genome shotgun (WGS) entry which is preliminary data.</text>
</comment>
<organism evidence="2">
    <name type="scientific">Tanacetum cinerariifolium</name>
    <name type="common">Dalmatian daisy</name>
    <name type="synonym">Chrysanthemum cinerariifolium</name>
    <dbReference type="NCBI Taxonomy" id="118510"/>
    <lineage>
        <taxon>Eukaryota</taxon>
        <taxon>Viridiplantae</taxon>
        <taxon>Streptophyta</taxon>
        <taxon>Embryophyta</taxon>
        <taxon>Tracheophyta</taxon>
        <taxon>Spermatophyta</taxon>
        <taxon>Magnoliopsida</taxon>
        <taxon>eudicotyledons</taxon>
        <taxon>Gunneridae</taxon>
        <taxon>Pentapetalae</taxon>
        <taxon>asterids</taxon>
        <taxon>campanulids</taxon>
        <taxon>Asterales</taxon>
        <taxon>Asteraceae</taxon>
        <taxon>Asteroideae</taxon>
        <taxon>Anthemideae</taxon>
        <taxon>Anthemidinae</taxon>
        <taxon>Tanacetum</taxon>
    </lineage>
</organism>